<name>A0ABV8K5D9_9BACL</name>
<organism evidence="5 6">
    <name type="scientific">Paenibacillus xanthanilyticus</name>
    <dbReference type="NCBI Taxonomy" id="1783531"/>
    <lineage>
        <taxon>Bacteria</taxon>
        <taxon>Bacillati</taxon>
        <taxon>Bacillota</taxon>
        <taxon>Bacilli</taxon>
        <taxon>Bacillales</taxon>
        <taxon>Paenibacillaceae</taxon>
        <taxon>Paenibacillus</taxon>
    </lineage>
</organism>
<dbReference type="Gene3D" id="3.30.20.10">
    <property type="entry name" value="Endochitinase, domain 2"/>
    <property type="match status" value="1"/>
</dbReference>
<keyword evidence="6" id="KW-1185">Reference proteome</keyword>
<dbReference type="PANTHER" id="PTHR22595">
    <property type="entry name" value="CHITINASE-RELATED"/>
    <property type="match status" value="1"/>
</dbReference>
<dbReference type="EMBL" id="JBHSAM010000028">
    <property type="protein sequence ID" value="MFC4101228.1"/>
    <property type="molecule type" value="Genomic_DNA"/>
</dbReference>
<feature type="signal peptide" evidence="3">
    <location>
        <begin position="1"/>
        <end position="33"/>
    </location>
</feature>
<dbReference type="Proteomes" id="UP001595715">
    <property type="component" value="Unassembled WGS sequence"/>
</dbReference>
<dbReference type="SUPFAM" id="SSF53955">
    <property type="entry name" value="Lysozyme-like"/>
    <property type="match status" value="1"/>
</dbReference>
<dbReference type="InterPro" id="IPR000726">
    <property type="entry name" value="Glyco_hydro_19_cat"/>
</dbReference>
<protein>
    <submittedName>
        <fullName evidence="5">Chitinase</fullName>
    </submittedName>
</protein>
<keyword evidence="1" id="KW-0611">Plant defense</keyword>
<evidence type="ECO:0000256" key="3">
    <source>
        <dbReference type="SAM" id="SignalP"/>
    </source>
</evidence>
<evidence type="ECO:0000259" key="4">
    <source>
        <dbReference type="Pfam" id="PF00182"/>
    </source>
</evidence>
<evidence type="ECO:0000313" key="5">
    <source>
        <dbReference type="EMBL" id="MFC4101228.1"/>
    </source>
</evidence>
<keyword evidence="2" id="KW-1015">Disulfide bond</keyword>
<dbReference type="RefSeq" id="WP_377719849.1">
    <property type="nucleotide sequence ID" value="NZ_JBHSAM010000028.1"/>
</dbReference>
<comment type="caution">
    <text evidence="5">The sequence shown here is derived from an EMBL/GenBank/DDBJ whole genome shotgun (WGS) entry which is preliminary data.</text>
</comment>
<dbReference type="CDD" id="cd00325">
    <property type="entry name" value="chitinase_GH19"/>
    <property type="match status" value="1"/>
</dbReference>
<dbReference type="PANTHER" id="PTHR22595:SF79">
    <property type="entry name" value="CHITINASE 12"/>
    <property type="match status" value="1"/>
</dbReference>
<evidence type="ECO:0000313" key="6">
    <source>
        <dbReference type="Proteomes" id="UP001595715"/>
    </source>
</evidence>
<proteinExistence type="predicted"/>
<keyword evidence="3" id="KW-0732">Signal</keyword>
<dbReference type="Pfam" id="PF00182">
    <property type="entry name" value="Glyco_hydro_19"/>
    <property type="match status" value="1"/>
</dbReference>
<dbReference type="InterPro" id="IPR023346">
    <property type="entry name" value="Lysozyme-like_dom_sf"/>
</dbReference>
<accession>A0ABV8K5D9</accession>
<feature type="domain" description="Glycoside hydrolase family 19 catalytic" evidence="4">
    <location>
        <begin position="194"/>
        <end position="399"/>
    </location>
</feature>
<evidence type="ECO:0000256" key="1">
    <source>
        <dbReference type="ARBA" id="ARBA00022821"/>
    </source>
</evidence>
<reference evidence="6" key="1">
    <citation type="journal article" date="2019" name="Int. J. Syst. Evol. Microbiol.">
        <title>The Global Catalogue of Microorganisms (GCM) 10K type strain sequencing project: providing services to taxonomists for standard genome sequencing and annotation.</title>
        <authorList>
            <consortium name="The Broad Institute Genomics Platform"/>
            <consortium name="The Broad Institute Genome Sequencing Center for Infectious Disease"/>
            <person name="Wu L."/>
            <person name="Ma J."/>
        </authorList>
    </citation>
    <scope>NUCLEOTIDE SEQUENCE [LARGE SCALE GENOMIC DNA]</scope>
    <source>
        <strain evidence="6">IBRC-M 10987</strain>
    </source>
</reference>
<dbReference type="Gene3D" id="1.10.530.10">
    <property type="match status" value="1"/>
</dbReference>
<sequence>MSKWSAAYRSRFVQRAVPVTLGLALLSSPLAAAADHAAPASETVAHSQQANKGSALLVGENRVLSKREIRREWDGIDAEYGAAQAVDTVKTLLPEEDFEALFPYRLGSSQWFSAAQGKEYYKTNQTDYFSYGNLIAAVTEAANLKLKIHTRIGSNAQEILRLDKEAKVETLVSRADDFNSASNKKQILRTEIVDFGTFLKEGFAKDRKRELAAFLAHLSHETGGGWDAAPGGPLRWGLFWNENIAGRTGKNMDPFVDKNSSALYPGYEGKRYYGRGPIMLSWNFNYGLFSAIIYGDKNVLLRDPEIVAADGKIGYMTAILFWMTPQTPKPSGHDVMVGKWKPTSEQKAKGLGQPGFGVSTMVLNGLEANLGEVDGSPVKRRGGHYREITARMGVDVTGEKIDTLGMQPF</sequence>
<feature type="chain" id="PRO_5046634538" evidence="3">
    <location>
        <begin position="34"/>
        <end position="409"/>
    </location>
</feature>
<gene>
    <name evidence="5" type="ORF">ACFOZ8_16430</name>
</gene>
<evidence type="ECO:0000256" key="2">
    <source>
        <dbReference type="ARBA" id="ARBA00023157"/>
    </source>
</evidence>